<dbReference type="PANTHER" id="PTHR43128:SF16">
    <property type="entry name" value="L-LACTATE DEHYDROGENASE"/>
    <property type="match status" value="1"/>
</dbReference>
<evidence type="ECO:0000256" key="7">
    <source>
        <dbReference type="ARBA" id="ARBA00048313"/>
    </source>
</evidence>
<organism evidence="14 15">
    <name type="scientific">Methanoculleus receptaculi</name>
    <dbReference type="NCBI Taxonomy" id="394967"/>
    <lineage>
        <taxon>Archaea</taxon>
        <taxon>Methanobacteriati</taxon>
        <taxon>Methanobacteriota</taxon>
        <taxon>Stenosarchaea group</taxon>
        <taxon>Methanomicrobia</taxon>
        <taxon>Methanomicrobiales</taxon>
        <taxon>Methanomicrobiaceae</taxon>
        <taxon>Methanoculleus</taxon>
    </lineage>
</organism>
<proteinExistence type="inferred from homology"/>
<feature type="binding site" evidence="9">
    <location>
        <position position="144"/>
    </location>
    <ligand>
        <name>substrate</name>
    </ligand>
</feature>
<dbReference type="GO" id="GO:0030060">
    <property type="term" value="F:L-malate dehydrogenase (NAD+) activity"/>
    <property type="evidence" value="ECO:0007669"/>
    <property type="project" value="UniProtKB-EC"/>
</dbReference>
<evidence type="ECO:0000259" key="13">
    <source>
        <dbReference type="Pfam" id="PF02866"/>
    </source>
</evidence>
<protein>
    <recommendedName>
        <fullName evidence="3">malate dehydrogenase</fullName>
        <ecNumber evidence="3">1.1.1.37</ecNumber>
    </recommendedName>
</protein>
<feature type="binding site" evidence="9">
    <location>
        <position position="83"/>
    </location>
    <ligand>
        <name>substrate</name>
    </ligand>
</feature>
<accession>A0AAX4FZ40</accession>
<dbReference type="PRINTS" id="PR00086">
    <property type="entry name" value="LLDHDRGNASE"/>
</dbReference>
<evidence type="ECO:0000256" key="10">
    <source>
        <dbReference type="PIRSR" id="PIRSR000102-3"/>
    </source>
</evidence>
<dbReference type="InterPro" id="IPR015955">
    <property type="entry name" value="Lactate_DH/Glyco_Ohase_4_C"/>
</dbReference>
<dbReference type="PIRSF" id="PIRSF000102">
    <property type="entry name" value="Lac_mal_DH"/>
    <property type="match status" value="1"/>
</dbReference>
<dbReference type="InterPro" id="IPR022383">
    <property type="entry name" value="Lactate/malate_DH_C"/>
</dbReference>
<dbReference type="RefSeq" id="WP_318622491.1">
    <property type="nucleotide sequence ID" value="NZ_CP137642.1"/>
</dbReference>
<evidence type="ECO:0000256" key="6">
    <source>
        <dbReference type="ARBA" id="ARBA00023027"/>
    </source>
</evidence>
<dbReference type="Gene3D" id="3.40.50.720">
    <property type="entry name" value="NAD(P)-binding Rossmann-like Domain"/>
    <property type="match status" value="1"/>
</dbReference>
<dbReference type="GO" id="GO:0004459">
    <property type="term" value="F:L-lactate dehydrogenase (NAD+) activity"/>
    <property type="evidence" value="ECO:0007669"/>
    <property type="project" value="TreeGrafter"/>
</dbReference>
<dbReference type="KEGG" id="mrc:R6Y96_05845"/>
<dbReference type="GO" id="GO:0006089">
    <property type="term" value="P:lactate metabolic process"/>
    <property type="evidence" value="ECO:0007669"/>
    <property type="project" value="TreeGrafter"/>
</dbReference>
<gene>
    <name evidence="14" type="ORF">R6Y96_05845</name>
</gene>
<dbReference type="InterPro" id="IPR036291">
    <property type="entry name" value="NAD(P)-bd_dom_sf"/>
</dbReference>
<feature type="domain" description="Lactate/malate dehydrogenase N-terminal" evidence="12">
    <location>
        <begin position="4"/>
        <end position="135"/>
    </location>
</feature>
<dbReference type="AlphaFoldDB" id="A0AAX4FZ40"/>
<dbReference type="Pfam" id="PF00056">
    <property type="entry name" value="Ldh_1_N"/>
    <property type="match status" value="1"/>
</dbReference>
<comment type="similarity">
    <text evidence="2 11">Belongs to the LDH/MDH superfamily.</text>
</comment>
<dbReference type="EC" id="1.1.1.37" evidence="3"/>
<dbReference type="PANTHER" id="PTHR43128">
    <property type="entry name" value="L-2-HYDROXYCARBOXYLATE DEHYDROGENASE (NAD(P)(+))"/>
    <property type="match status" value="1"/>
</dbReference>
<dbReference type="Proteomes" id="UP001305652">
    <property type="component" value="Chromosome"/>
</dbReference>
<dbReference type="EMBL" id="CP137642">
    <property type="protein sequence ID" value="WOX58669.1"/>
    <property type="molecule type" value="Genomic_DNA"/>
</dbReference>
<dbReference type="Pfam" id="PF02866">
    <property type="entry name" value="Ldh_1_C"/>
    <property type="match status" value="1"/>
</dbReference>
<keyword evidence="4" id="KW-0816">Tricarboxylic acid cycle</keyword>
<dbReference type="SUPFAM" id="SSF51735">
    <property type="entry name" value="NAD(P)-binding Rossmann-fold domains"/>
    <property type="match status" value="1"/>
</dbReference>
<dbReference type="GO" id="GO:0006099">
    <property type="term" value="P:tricarboxylic acid cycle"/>
    <property type="evidence" value="ECO:0007669"/>
    <property type="project" value="UniProtKB-KW"/>
</dbReference>
<feature type="domain" description="Lactate/malate dehydrogenase C-terminal" evidence="13">
    <location>
        <begin position="139"/>
        <end position="276"/>
    </location>
</feature>
<dbReference type="InterPro" id="IPR001557">
    <property type="entry name" value="L-lactate/malate_DH"/>
</dbReference>
<evidence type="ECO:0000256" key="2">
    <source>
        <dbReference type="ARBA" id="ARBA00008104"/>
    </source>
</evidence>
<evidence type="ECO:0000313" key="14">
    <source>
        <dbReference type="EMBL" id="WOX58669.1"/>
    </source>
</evidence>
<feature type="binding site" evidence="10">
    <location>
        <position position="33"/>
    </location>
    <ligand>
        <name>NAD(+)</name>
        <dbReference type="ChEBI" id="CHEBI:57540"/>
    </ligand>
</feature>
<feature type="active site" description="Proton acceptor" evidence="8">
    <location>
        <position position="164"/>
    </location>
</feature>
<evidence type="ECO:0000256" key="9">
    <source>
        <dbReference type="PIRSR" id="PIRSR000102-2"/>
    </source>
</evidence>
<dbReference type="InterPro" id="IPR001236">
    <property type="entry name" value="Lactate/malate_DH_N"/>
</dbReference>
<evidence type="ECO:0000256" key="1">
    <source>
        <dbReference type="ARBA" id="ARBA00003966"/>
    </source>
</evidence>
<feature type="binding site" evidence="10">
    <location>
        <begin position="8"/>
        <end position="13"/>
    </location>
    <ligand>
        <name>NAD(+)</name>
        <dbReference type="ChEBI" id="CHEBI:57540"/>
    </ligand>
</feature>
<evidence type="ECO:0000256" key="4">
    <source>
        <dbReference type="ARBA" id="ARBA00022532"/>
    </source>
</evidence>
<feature type="binding site" evidence="10">
    <location>
        <position position="90"/>
    </location>
    <ligand>
        <name>NAD(+)</name>
        <dbReference type="ChEBI" id="CHEBI:57540"/>
    </ligand>
</feature>
<comment type="function">
    <text evidence="1">Catalyzes the reversible oxidation of malate to oxaloacetate.</text>
</comment>
<sequence>MTSLAILGAGKVGGETAYLSAVLGLVDEIVLYDVYEPLLRAQVLDLQHTGLDLTISTETKRMRDADIFVFAAGTPRTPEIRTRADLLEANVPVVKRCAELLQGSPRVIVTVTNPMDANNYGLWRSIGIDRERCIGFGGQLDSARFTGFLREAGISAQGVVLGEHGEHQVPVFSKTGLKVPVNEREAILERMRGASMEVISGKGGTVFGPAYHIAMLADAVIHDRRRVFPCSCVLDGEYGLSGCSLGVPARIGRDGIIEIEEWRLDPWESSKMAEAGAFVQQLCRKFDGKSGT</sequence>
<comment type="catalytic activity">
    <reaction evidence="7">
        <text>(S)-malate + NAD(+) = oxaloacetate + NADH + H(+)</text>
        <dbReference type="Rhea" id="RHEA:21432"/>
        <dbReference type="ChEBI" id="CHEBI:15378"/>
        <dbReference type="ChEBI" id="CHEBI:15589"/>
        <dbReference type="ChEBI" id="CHEBI:16452"/>
        <dbReference type="ChEBI" id="CHEBI:57540"/>
        <dbReference type="ChEBI" id="CHEBI:57945"/>
        <dbReference type="EC" id="1.1.1.37"/>
    </reaction>
</comment>
<dbReference type="GeneID" id="85732660"/>
<evidence type="ECO:0000256" key="3">
    <source>
        <dbReference type="ARBA" id="ARBA00012995"/>
    </source>
</evidence>
<evidence type="ECO:0000256" key="11">
    <source>
        <dbReference type="RuleBase" id="RU003369"/>
    </source>
</evidence>
<keyword evidence="5 11" id="KW-0560">Oxidoreductase</keyword>
<dbReference type="SUPFAM" id="SSF56327">
    <property type="entry name" value="LDH C-terminal domain-like"/>
    <property type="match status" value="1"/>
</dbReference>
<feature type="binding site" evidence="10">
    <location>
        <begin position="111"/>
        <end position="113"/>
    </location>
    <ligand>
        <name>NAD(+)</name>
        <dbReference type="ChEBI" id="CHEBI:57540"/>
    </ligand>
</feature>
<evidence type="ECO:0000256" key="8">
    <source>
        <dbReference type="PIRSR" id="PIRSR000102-1"/>
    </source>
</evidence>
<evidence type="ECO:0000259" key="12">
    <source>
        <dbReference type="Pfam" id="PF00056"/>
    </source>
</evidence>
<name>A0AAX4FZ40_9EURY</name>
<keyword evidence="6 10" id="KW-0520">NAD</keyword>
<keyword evidence="15" id="KW-1185">Reference proteome</keyword>
<feature type="binding site" evidence="9">
    <location>
        <position position="76"/>
    </location>
    <ligand>
        <name>substrate</name>
    </ligand>
</feature>
<evidence type="ECO:0000256" key="5">
    <source>
        <dbReference type="ARBA" id="ARBA00023002"/>
    </source>
</evidence>
<reference evidence="14 15" key="1">
    <citation type="submission" date="2023-10" db="EMBL/GenBank/DDBJ databases">
        <title>The complete genome sequence of Methanoculleus receptaculi DSM 18860.</title>
        <authorList>
            <person name="Lai S.-J."/>
            <person name="You Y.-T."/>
            <person name="Chen S.-C."/>
        </authorList>
    </citation>
    <scope>NUCLEOTIDE SEQUENCE [LARGE SCALE GENOMIC DNA]</scope>
    <source>
        <strain evidence="14 15">DSM 18860</strain>
    </source>
</reference>
<feature type="binding site" evidence="9">
    <location>
        <position position="113"/>
    </location>
    <ligand>
        <name>substrate</name>
    </ligand>
</feature>
<evidence type="ECO:0000313" key="15">
    <source>
        <dbReference type="Proteomes" id="UP001305652"/>
    </source>
</evidence>
<dbReference type="Gene3D" id="3.90.110.10">
    <property type="entry name" value="Lactate dehydrogenase/glycoside hydrolase, family 4, C-terminal"/>
    <property type="match status" value="1"/>
</dbReference>